<comment type="cofactor">
    <cofactor evidence="1">
        <name>heme b</name>
        <dbReference type="ChEBI" id="CHEBI:60344"/>
    </cofactor>
</comment>
<comment type="similarity">
    <text evidence="7">Belongs to the chloroperoxidase family.</text>
</comment>
<accession>A0AAI8YVL7</accession>
<keyword evidence="2" id="KW-0575">Peroxidase</keyword>
<evidence type="ECO:0000256" key="9">
    <source>
        <dbReference type="SAM" id="SignalP"/>
    </source>
</evidence>
<feature type="signal peptide" evidence="9">
    <location>
        <begin position="1"/>
        <end position="16"/>
    </location>
</feature>
<reference evidence="11" key="1">
    <citation type="submission" date="2023-11" db="EMBL/GenBank/DDBJ databases">
        <authorList>
            <person name="Alioto T."/>
            <person name="Alioto T."/>
            <person name="Gomez Garrido J."/>
        </authorList>
    </citation>
    <scope>NUCLEOTIDE SEQUENCE</scope>
</reference>
<feature type="chain" id="PRO_5042472098" evidence="9">
    <location>
        <begin position="17"/>
        <end position="431"/>
    </location>
</feature>
<feature type="transmembrane region" description="Helical" evidence="8">
    <location>
        <begin position="227"/>
        <end position="246"/>
    </location>
</feature>
<dbReference type="GO" id="GO:0046872">
    <property type="term" value="F:metal ion binding"/>
    <property type="evidence" value="ECO:0007669"/>
    <property type="project" value="UniProtKB-KW"/>
</dbReference>
<dbReference type="AlphaFoldDB" id="A0AAI8YVL7"/>
<evidence type="ECO:0000256" key="7">
    <source>
        <dbReference type="ARBA" id="ARBA00025795"/>
    </source>
</evidence>
<dbReference type="Gene3D" id="1.10.489.10">
    <property type="entry name" value="Chloroperoxidase-like"/>
    <property type="match status" value="1"/>
</dbReference>
<proteinExistence type="inferred from homology"/>
<evidence type="ECO:0000313" key="12">
    <source>
        <dbReference type="Proteomes" id="UP001296104"/>
    </source>
</evidence>
<name>A0AAI8YVL7_9PEZI</name>
<dbReference type="SUPFAM" id="SSF47571">
    <property type="entry name" value="Cloroperoxidase"/>
    <property type="match status" value="1"/>
</dbReference>
<keyword evidence="9" id="KW-0732">Signal</keyword>
<dbReference type="PANTHER" id="PTHR33577">
    <property type="entry name" value="STERIGMATOCYSTIN BIOSYNTHESIS PEROXIDASE STCC-RELATED"/>
    <property type="match status" value="1"/>
</dbReference>
<keyword evidence="4" id="KW-0479">Metal-binding</keyword>
<dbReference type="GO" id="GO:0004601">
    <property type="term" value="F:peroxidase activity"/>
    <property type="evidence" value="ECO:0007669"/>
    <property type="project" value="UniProtKB-KW"/>
</dbReference>
<dbReference type="Proteomes" id="UP001296104">
    <property type="component" value="Unassembled WGS sequence"/>
</dbReference>
<sequence length="431" mass="47038">MKYTSIILCFSLQAIAFPFAIDELEKRQVPSTDALQAISRARSNCGNIPCLVFDEESQYVSTSGDHAWAAPKDDEIRGPCPGLNAAANHGYLSRSGITTLTETIEGLAAAFGMGPGLSGFLAAYAIIMNGDVLLQQWSIGGPPPSDTLTASLLGQPQGISYAHNTYESDMSIGRFDAYTNNGDAHSLDINRFKQAYETGMNDDRYTLDLFAQDYEAKGKQSVAENPYFFSAPFSGILVAPAAYFFVINLMSNHSQAEPSGYLDGNTFKEFFAVTGDYPDFAWQRGQERIPENWYRRTLTNPYDIPQADSDLGVQYSAYPDSFRLGGNTNGVNSYAGVDLGNLTGGVMNFEYLFNTDSPKASCFFAQFAQSLIPDSASLLLSESSAITDLLNDKILSVVADMDCPTVDKFDQSLFNKFPGYKYSPTGGAQNW</sequence>
<comment type="caution">
    <text evidence="11">The sequence shown here is derived from an EMBL/GenBank/DDBJ whole genome shotgun (WGS) entry which is preliminary data.</text>
</comment>
<evidence type="ECO:0000256" key="6">
    <source>
        <dbReference type="ARBA" id="ARBA00023004"/>
    </source>
</evidence>
<evidence type="ECO:0000256" key="3">
    <source>
        <dbReference type="ARBA" id="ARBA00022617"/>
    </source>
</evidence>
<evidence type="ECO:0000256" key="5">
    <source>
        <dbReference type="ARBA" id="ARBA00023002"/>
    </source>
</evidence>
<keyword evidence="12" id="KW-1185">Reference proteome</keyword>
<dbReference type="InterPro" id="IPR036851">
    <property type="entry name" value="Chloroperoxidase-like_sf"/>
</dbReference>
<dbReference type="PROSITE" id="PS51405">
    <property type="entry name" value="HEME_HALOPEROXIDASE"/>
    <property type="match status" value="1"/>
</dbReference>
<evidence type="ECO:0000256" key="1">
    <source>
        <dbReference type="ARBA" id="ARBA00001970"/>
    </source>
</evidence>
<keyword evidence="6" id="KW-0408">Iron</keyword>
<keyword evidence="8" id="KW-1133">Transmembrane helix</keyword>
<keyword evidence="8" id="KW-0472">Membrane</keyword>
<protein>
    <submittedName>
        <fullName evidence="11">Aromatic peroxygenase</fullName>
    </submittedName>
</protein>
<evidence type="ECO:0000256" key="2">
    <source>
        <dbReference type="ARBA" id="ARBA00022559"/>
    </source>
</evidence>
<evidence type="ECO:0000259" key="10">
    <source>
        <dbReference type="PROSITE" id="PS51405"/>
    </source>
</evidence>
<organism evidence="11 12">
    <name type="scientific">Lecanosticta acicola</name>
    <dbReference type="NCBI Taxonomy" id="111012"/>
    <lineage>
        <taxon>Eukaryota</taxon>
        <taxon>Fungi</taxon>
        <taxon>Dikarya</taxon>
        <taxon>Ascomycota</taxon>
        <taxon>Pezizomycotina</taxon>
        <taxon>Dothideomycetes</taxon>
        <taxon>Dothideomycetidae</taxon>
        <taxon>Mycosphaerellales</taxon>
        <taxon>Mycosphaerellaceae</taxon>
        <taxon>Lecanosticta</taxon>
    </lineage>
</organism>
<keyword evidence="3" id="KW-0349">Heme</keyword>
<dbReference type="Pfam" id="PF01328">
    <property type="entry name" value="Peroxidase_2"/>
    <property type="match status" value="1"/>
</dbReference>
<evidence type="ECO:0000313" key="11">
    <source>
        <dbReference type="EMBL" id="CAK3923823.1"/>
    </source>
</evidence>
<dbReference type="PANTHER" id="PTHR33577:SF1">
    <property type="entry name" value="HEME HALOPEROXIDASE FAMILY PROFILE DOMAIN-CONTAINING PROTEIN"/>
    <property type="match status" value="1"/>
</dbReference>
<keyword evidence="8" id="KW-0812">Transmembrane</keyword>
<gene>
    <name evidence="11" type="ORF">LECACI_7A002819</name>
</gene>
<dbReference type="InterPro" id="IPR000028">
    <property type="entry name" value="Chloroperoxidase"/>
</dbReference>
<dbReference type="EMBL" id="CAVMBE010000013">
    <property type="protein sequence ID" value="CAK3923823.1"/>
    <property type="molecule type" value="Genomic_DNA"/>
</dbReference>
<feature type="domain" description="Heme haloperoxidase family profile" evidence="10">
    <location>
        <begin position="64"/>
        <end position="309"/>
    </location>
</feature>
<keyword evidence="5" id="KW-0560">Oxidoreductase</keyword>
<evidence type="ECO:0000256" key="4">
    <source>
        <dbReference type="ARBA" id="ARBA00022723"/>
    </source>
</evidence>
<evidence type="ECO:0000256" key="8">
    <source>
        <dbReference type="SAM" id="Phobius"/>
    </source>
</evidence>